<reference evidence="9 10" key="1">
    <citation type="submission" date="2019-07" db="EMBL/GenBank/DDBJ databases">
        <title>Tepidimonas taiwanensis I1-1 draft genome.</title>
        <authorList>
            <person name="Da Costa M.S."/>
            <person name="Froufe H.J.C."/>
            <person name="Egas C."/>
            <person name="Albuquerque L."/>
        </authorList>
    </citation>
    <scope>NUCLEOTIDE SEQUENCE [LARGE SCALE GENOMIC DNA]</scope>
    <source>
        <strain evidence="9 10">I1-1</strain>
    </source>
</reference>
<dbReference type="GO" id="GO:0003723">
    <property type="term" value="F:RNA binding"/>
    <property type="evidence" value="ECO:0007669"/>
    <property type="project" value="UniProtKB-KW"/>
</dbReference>
<dbReference type="InterPro" id="IPR005537">
    <property type="entry name" value="RAMP_III_fam"/>
</dbReference>
<dbReference type="PANTHER" id="PTHR38007">
    <property type="entry name" value="CRISPR SYSTEM CMS PROTEIN CSM5"/>
    <property type="match status" value="1"/>
</dbReference>
<keyword evidence="10" id="KW-1185">Reference proteome</keyword>
<keyword evidence="4" id="KW-0694">RNA-binding</keyword>
<proteinExistence type="inferred from homology"/>
<feature type="coiled-coil region" evidence="7">
    <location>
        <begin position="396"/>
        <end position="437"/>
    </location>
</feature>
<dbReference type="RefSeq" id="WP_143898313.1">
    <property type="nucleotide sequence ID" value="NZ_CP083911.1"/>
</dbReference>
<evidence type="ECO:0000256" key="4">
    <source>
        <dbReference type="ARBA" id="ARBA00022884"/>
    </source>
</evidence>
<name>A0A554X2B0_9BURK</name>
<dbReference type="PANTHER" id="PTHR38007:SF1">
    <property type="entry name" value="CRISPR SYSTEM CMS PROTEIN CSM5"/>
    <property type="match status" value="1"/>
</dbReference>
<dbReference type="EMBL" id="VJOM01000028">
    <property type="protein sequence ID" value="TSE29906.1"/>
    <property type="molecule type" value="Genomic_DNA"/>
</dbReference>
<dbReference type="InterPro" id="IPR010173">
    <property type="entry name" value="CRISPR-assoc_Csm5"/>
</dbReference>
<accession>A0A554X2B0</accession>
<comment type="function">
    <text evidence="1">This subunit might be involved in maturation of a crRNA intermediate to its mature form.</text>
</comment>
<gene>
    <name evidence="9" type="ORF">Ttaiw_02129</name>
</gene>
<comment type="similarity">
    <text evidence="2">Belongs to the CRISPR-associated Csm5 family.</text>
</comment>
<keyword evidence="7" id="KW-0175">Coiled coil</keyword>
<protein>
    <recommendedName>
        <fullName evidence="3">CRISPR system Cms protein Csm5</fullName>
    </recommendedName>
    <alternativeName>
        <fullName evidence="6">CRISPR type III A-associated protein Csm5</fullName>
    </alternativeName>
</protein>
<dbReference type="STRING" id="307486.GCA_000807215_02721"/>
<dbReference type="GO" id="GO:0051607">
    <property type="term" value="P:defense response to virus"/>
    <property type="evidence" value="ECO:0007669"/>
    <property type="project" value="UniProtKB-KW"/>
</dbReference>
<dbReference type="Pfam" id="PF03787">
    <property type="entry name" value="RAMPs"/>
    <property type="match status" value="1"/>
</dbReference>
<dbReference type="OrthoDB" id="24360at2"/>
<evidence type="ECO:0000313" key="10">
    <source>
        <dbReference type="Proteomes" id="UP000317763"/>
    </source>
</evidence>
<evidence type="ECO:0000313" key="9">
    <source>
        <dbReference type="EMBL" id="TSE29906.1"/>
    </source>
</evidence>
<evidence type="ECO:0000256" key="6">
    <source>
        <dbReference type="ARBA" id="ARBA00031720"/>
    </source>
</evidence>
<evidence type="ECO:0000256" key="7">
    <source>
        <dbReference type="SAM" id="Coils"/>
    </source>
</evidence>
<evidence type="ECO:0000256" key="3">
    <source>
        <dbReference type="ARBA" id="ARBA00016113"/>
    </source>
</evidence>
<organism evidence="9 10">
    <name type="scientific">Tepidimonas taiwanensis</name>
    <dbReference type="NCBI Taxonomy" id="307486"/>
    <lineage>
        <taxon>Bacteria</taxon>
        <taxon>Pseudomonadati</taxon>
        <taxon>Pseudomonadota</taxon>
        <taxon>Betaproteobacteria</taxon>
        <taxon>Burkholderiales</taxon>
        <taxon>Tepidimonas</taxon>
    </lineage>
</organism>
<sequence length="531" mass="57978">MNSALRTERIALAVTPLSPVHVGCGEDFVPTGYVMQDGWLYAFDPAAIPLTDDDRQDLLARANRPGADAILAVQRFFAERARLCMATARLAIPVAPAVQREYEDRVGRTAAVQGGGKTIVNQLSIERTAHHPHTGVPYLPGSSIKGAIRTAWLNQLNAGAAAGGDGNAKQLETRLLQGAFHTDPFRFLAVSDAMGEDVLSEIVFSTNHKKRLVLSKSGEPRAAKGPTTRREAIVAAQYAALVTDVTIQQPQMKHAPGELPVPESRLTGWRSVAGACNAYYLPRLKAELDLLEERCLAAPQWIQRVRQLLRQLEAPLAAGDAVLLRIGRHSGFENVTLDGVRQLKTGGKTSTTLWLAAREENARSEMLPFGWVLLHRQGQPLPALRQWCDNQPKPDVTVARQQLRQLREALQAQRVAAEQAEAERRTAAQRAQEAAEQEAARLAALTPQGREVEALRKQLLGHTAARKQPVSGQLYQITRALIQRAEQDSAWSAEDKAALAQLLTTLVPEKIDLAGKAKEIRQAAQRLGAST</sequence>
<evidence type="ECO:0000256" key="5">
    <source>
        <dbReference type="ARBA" id="ARBA00023118"/>
    </source>
</evidence>
<comment type="caution">
    <text evidence="9">The sequence shown here is derived from an EMBL/GenBank/DDBJ whole genome shotgun (WGS) entry which is preliminary data.</text>
</comment>
<evidence type="ECO:0000259" key="8">
    <source>
        <dbReference type="Pfam" id="PF03787"/>
    </source>
</evidence>
<evidence type="ECO:0000256" key="2">
    <source>
        <dbReference type="ARBA" id="ARBA00006680"/>
    </source>
</evidence>
<keyword evidence="5" id="KW-0051">Antiviral defense</keyword>
<feature type="domain" description="CRISPR type III-associated protein" evidence="8">
    <location>
        <begin position="15"/>
        <end position="193"/>
    </location>
</feature>
<evidence type="ECO:0000256" key="1">
    <source>
        <dbReference type="ARBA" id="ARBA00003088"/>
    </source>
</evidence>
<dbReference type="Proteomes" id="UP000317763">
    <property type="component" value="Unassembled WGS sequence"/>
</dbReference>
<dbReference type="AlphaFoldDB" id="A0A554X2B0"/>